<reference evidence="4" key="1">
    <citation type="submission" date="2025-08" db="UniProtKB">
        <authorList>
            <consortium name="RefSeq"/>
        </authorList>
    </citation>
    <scope>IDENTIFICATION</scope>
</reference>
<feature type="compositionally biased region" description="Basic residues" evidence="2">
    <location>
        <begin position="221"/>
        <end position="234"/>
    </location>
</feature>
<organism evidence="3 4">
    <name type="scientific">Diaphorina citri</name>
    <name type="common">Asian citrus psyllid</name>
    <dbReference type="NCBI Taxonomy" id="121845"/>
    <lineage>
        <taxon>Eukaryota</taxon>
        <taxon>Metazoa</taxon>
        <taxon>Ecdysozoa</taxon>
        <taxon>Arthropoda</taxon>
        <taxon>Hexapoda</taxon>
        <taxon>Insecta</taxon>
        <taxon>Pterygota</taxon>
        <taxon>Neoptera</taxon>
        <taxon>Paraneoptera</taxon>
        <taxon>Hemiptera</taxon>
        <taxon>Sternorrhyncha</taxon>
        <taxon>Psylloidea</taxon>
        <taxon>Psyllidae</taxon>
        <taxon>Diaphorininae</taxon>
        <taxon>Diaphorina</taxon>
    </lineage>
</organism>
<keyword evidence="1" id="KW-0175">Coiled coil</keyword>
<evidence type="ECO:0000256" key="1">
    <source>
        <dbReference type="SAM" id="Coils"/>
    </source>
</evidence>
<feature type="coiled-coil region" evidence="1">
    <location>
        <begin position="113"/>
        <end position="140"/>
    </location>
</feature>
<keyword evidence="3" id="KW-1185">Reference proteome</keyword>
<dbReference type="Proteomes" id="UP000079169">
    <property type="component" value="Unplaced"/>
</dbReference>
<dbReference type="RefSeq" id="XP_008478420.1">
    <property type="nucleotide sequence ID" value="XM_008480198.2"/>
</dbReference>
<name>A0A1S3DCW4_DIACI</name>
<dbReference type="GeneID" id="103515267"/>
<evidence type="ECO:0000313" key="4">
    <source>
        <dbReference type="RefSeq" id="XP_008478420.1"/>
    </source>
</evidence>
<evidence type="ECO:0000256" key="2">
    <source>
        <dbReference type="SAM" id="MobiDB-lite"/>
    </source>
</evidence>
<sequence length="241" mass="27721">MSESQSHVTSNFSLLNVKNTAPSCFLNSKVPLTSNQRPQATMLKKQSSHINPNPARGSLLRNQNSSRVLEISEWQSKTNELLLLKETLTHKIAMRDRCIEKMNVAQSALEAELRMREREAQTERERREEAEKISALLQAEVQEKTALISRYQERHRSLTRRTQHIESLLTRLSQHLDPLASALELRRKLGPEEAHEAIRTRMKRVRKLAAKIEAENSAMKKQVKKCAGSRRRKRVEGSKGR</sequence>
<protein>
    <submittedName>
        <fullName evidence="4">Uncharacterized protein LOC103515267</fullName>
    </submittedName>
</protein>
<feature type="region of interest" description="Disordered" evidence="2">
    <location>
        <begin position="216"/>
        <end position="241"/>
    </location>
</feature>
<dbReference type="KEGG" id="dci:103515267"/>
<evidence type="ECO:0000313" key="3">
    <source>
        <dbReference type="Proteomes" id="UP000079169"/>
    </source>
</evidence>
<proteinExistence type="predicted"/>
<dbReference type="AlphaFoldDB" id="A0A1S3DCW4"/>
<accession>A0A1S3DCW4</accession>
<dbReference type="PaxDb" id="121845-A0A1S3DCW4"/>
<gene>
    <name evidence="4" type="primary">LOC103515267</name>
</gene>